<sequence>MRPMIESGGLLGGGRGAPRAQPQAPGASGSRSGSSSSSSRRNGRGGSGARDGSITPRRGGSQLSAGGGERASKRREGGRRLRARLSPAQPRRTGPPPSAPVRALSRSPAGSSSAAAPGARPGEGGRQETREAKARLLSGGSGRLRGRGRAVRVGGGGGAAAAAGRAAFPAHAHTRPWPSAARAAAAGEALGTRAPTDSDRETRSGSRRFAERIRQLLRCDLGLLLRGPAGKVWAASAPRSRPRGTCSLHSPALRGCLGVQPEGAAEDSAGA</sequence>
<name>A0A8B7RVH0_HIPAR</name>
<dbReference type="GeneID" id="109386387"/>
<feature type="compositionally biased region" description="Basic and acidic residues" evidence="1">
    <location>
        <begin position="70"/>
        <end position="79"/>
    </location>
</feature>
<evidence type="ECO:0000313" key="3">
    <source>
        <dbReference type="RefSeq" id="XP_019505017.1"/>
    </source>
</evidence>
<gene>
    <name evidence="3" type="primary">LOC109386387</name>
</gene>
<feature type="compositionally biased region" description="Basic and acidic residues" evidence="1">
    <location>
        <begin position="123"/>
        <end position="134"/>
    </location>
</feature>
<protein>
    <submittedName>
        <fullName evidence="3">Uncharacterized protein LOC109386387</fullName>
    </submittedName>
</protein>
<reference evidence="3" key="1">
    <citation type="submission" date="2025-08" db="UniProtKB">
        <authorList>
            <consortium name="RefSeq"/>
        </authorList>
    </citation>
    <scope>IDENTIFICATION</scope>
    <source>
        <tissue evidence="3">Muscle</tissue>
    </source>
</reference>
<proteinExistence type="predicted"/>
<dbReference type="Proteomes" id="UP000694851">
    <property type="component" value="Unplaced"/>
</dbReference>
<feature type="compositionally biased region" description="Basic and acidic residues" evidence="1">
    <location>
        <begin position="196"/>
        <end position="207"/>
    </location>
</feature>
<feature type="compositionally biased region" description="Low complexity" evidence="1">
    <location>
        <begin position="105"/>
        <end position="120"/>
    </location>
</feature>
<feature type="compositionally biased region" description="Low complexity" evidence="1">
    <location>
        <begin position="180"/>
        <end position="194"/>
    </location>
</feature>
<dbReference type="KEGG" id="hai:109386387"/>
<feature type="region of interest" description="Disordered" evidence="1">
    <location>
        <begin position="1"/>
        <end position="207"/>
    </location>
</feature>
<dbReference type="AlphaFoldDB" id="A0A8B7RVH0"/>
<organism evidence="2 3">
    <name type="scientific">Hipposideros armiger</name>
    <name type="common">Great Himalayan leaf-nosed bat</name>
    <dbReference type="NCBI Taxonomy" id="186990"/>
    <lineage>
        <taxon>Eukaryota</taxon>
        <taxon>Metazoa</taxon>
        <taxon>Chordata</taxon>
        <taxon>Craniata</taxon>
        <taxon>Vertebrata</taxon>
        <taxon>Euteleostomi</taxon>
        <taxon>Mammalia</taxon>
        <taxon>Eutheria</taxon>
        <taxon>Laurasiatheria</taxon>
        <taxon>Chiroptera</taxon>
        <taxon>Yinpterochiroptera</taxon>
        <taxon>Rhinolophoidea</taxon>
        <taxon>Hipposideridae</taxon>
        <taxon>Hipposideros</taxon>
    </lineage>
</organism>
<evidence type="ECO:0000313" key="2">
    <source>
        <dbReference type="Proteomes" id="UP000694851"/>
    </source>
</evidence>
<keyword evidence="2" id="KW-1185">Reference proteome</keyword>
<accession>A0A8B7RVH0</accession>
<evidence type="ECO:0000256" key="1">
    <source>
        <dbReference type="SAM" id="MobiDB-lite"/>
    </source>
</evidence>
<feature type="compositionally biased region" description="Low complexity" evidence="1">
    <location>
        <begin position="17"/>
        <end position="40"/>
    </location>
</feature>
<dbReference type="RefSeq" id="XP_019505017.1">
    <property type="nucleotide sequence ID" value="XM_019649472.1"/>
</dbReference>